<proteinExistence type="inferred from homology"/>
<dbReference type="InterPro" id="IPR036942">
    <property type="entry name" value="Beta-barrel_TonB_sf"/>
</dbReference>
<dbReference type="Pfam" id="PF07715">
    <property type="entry name" value="Plug"/>
    <property type="match status" value="1"/>
</dbReference>
<dbReference type="Gene3D" id="2.170.130.10">
    <property type="entry name" value="TonB-dependent receptor, plug domain"/>
    <property type="match status" value="1"/>
</dbReference>
<keyword evidence="2 8" id="KW-0813">Transport</keyword>
<sequence>MRQHNKLIRETASMWGKITLPCMLALATMLWLLPPSLLAQQLRYTISGKVLESATRQPVAGATVRIDNTVLGTPTDPNGNFTLTATLQPGNYTLSVSYIGYKPKQVRFTLGDNNQVRVEDILLEEDAARAAEVVVTGTAGLTSKRELANAITTVTSREIQNGAAQQIDQALQGKIPGAMINQNSGNPGGSISIQLRGPNTILGNTDPLYIIDGVIVNNDRNVLLNLGGYVQNRLVDINPNDIERIEVVKGAAAAAIYGSRANNGVIQIFTKRGSAGEPKIEYSTRFNFDQVRKRLAINDFPFLDAARTIPTQRFDYQDFFFQNAFGTEQYLSVSGGSGNTNYFLSGSYLGNQGIIKGMAIQRTSARANLDQILTSWARVSLNLNYNYTETQDKANNATSGNDGVLVGFVFGNTAIDPRPNALGEYPVTRSATGIALANPLEVIDRFRYTQATNRFVGSARLDIAPFEGFSADATFGYDTYTQNGTISIPPGNTSFDFRNGFQRFATQSVRQVNIDVNARYFRELSDWLKSTTLIGGTLQYDETDILGAQTINTTPNVEIVGGGVTTIANETRDVMRTIYGAFIQQTFGLYDRFYLTGAIRMDVSSVFGKDERFQFFPKVSASYVLSDEAFWKESALGNTINNLKLRAALGYSGGLTVIGAFDRFTNYAPTNYDGKAAILPSALLGSPNIRPERQREVEVGIDATFLGDRIGIELTYYDKLLTDLLIRRNVAASTGFSQQLDNVGTVSNRGLEVLLRTTPVQTNDLRWDATVNFFFNRNEVVDTKGGIIAIGVYGFASAINGQPLGVFYSSAYKRDANGNIQFSPDGVPLRQLNPDGSVQLKVIGDPNPDWQATVINELSWREFSFRLQIDILQGRQVLNFTNRNGEQNQVLAGYREVLEGRRAPGYYTNPRFAVEPENPGVFRIIEHWIEDGSYVKIREASLFYNFSNIFGIRSGQIGLIGRNLFSFDRYNGYDPELNAFARQGVPTGADDTETPIPRSLSLALRINF</sequence>
<dbReference type="GO" id="GO:0015344">
    <property type="term" value="F:siderophore uptake transmembrane transporter activity"/>
    <property type="evidence" value="ECO:0007669"/>
    <property type="project" value="TreeGrafter"/>
</dbReference>
<dbReference type="PROSITE" id="PS52016">
    <property type="entry name" value="TONB_DEPENDENT_REC_3"/>
    <property type="match status" value="1"/>
</dbReference>
<dbReference type="GO" id="GO:0044718">
    <property type="term" value="P:siderophore transmembrane transport"/>
    <property type="evidence" value="ECO:0007669"/>
    <property type="project" value="TreeGrafter"/>
</dbReference>
<dbReference type="NCBIfam" id="TIGR04057">
    <property type="entry name" value="SusC_RagA_signa"/>
    <property type="match status" value="1"/>
</dbReference>
<evidence type="ECO:0000313" key="11">
    <source>
        <dbReference type="Proteomes" id="UP000266389"/>
    </source>
</evidence>
<keyword evidence="4 8" id="KW-0812">Transmembrane</keyword>
<dbReference type="InterPro" id="IPR023997">
    <property type="entry name" value="TonB-dep_OMP_SusC/RagA_CS"/>
</dbReference>
<dbReference type="AlphaFoldDB" id="A0A395M2S2"/>
<comment type="subcellular location">
    <subcellularLocation>
        <location evidence="1 8">Cell outer membrane</location>
        <topology evidence="1 8">Multi-pass membrane protein</topology>
    </subcellularLocation>
</comment>
<evidence type="ECO:0000313" key="10">
    <source>
        <dbReference type="EMBL" id="RFM24971.1"/>
    </source>
</evidence>
<dbReference type="GO" id="GO:0009279">
    <property type="term" value="C:cell outer membrane"/>
    <property type="evidence" value="ECO:0007669"/>
    <property type="project" value="UniProtKB-SubCell"/>
</dbReference>
<dbReference type="EMBL" id="PHFL01000014">
    <property type="protein sequence ID" value="RFM24971.1"/>
    <property type="molecule type" value="Genomic_DNA"/>
</dbReference>
<evidence type="ECO:0000256" key="7">
    <source>
        <dbReference type="ARBA" id="ARBA00023237"/>
    </source>
</evidence>
<evidence type="ECO:0000256" key="3">
    <source>
        <dbReference type="ARBA" id="ARBA00022452"/>
    </source>
</evidence>
<keyword evidence="6 8" id="KW-0472">Membrane</keyword>
<dbReference type="SUPFAM" id="SSF56935">
    <property type="entry name" value="Porins"/>
    <property type="match status" value="1"/>
</dbReference>
<organism evidence="10 11">
    <name type="scientific">Candidatus Thermochlorobacter aerophilus</name>
    <dbReference type="NCBI Taxonomy" id="1868324"/>
    <lineage>
        <taxon>Bacteria</taxon>
        <taxon>Pseudomonadati</taxon>
        <taxon>Chlorobiota</taxon>
        <taxon>Chlorobiia</taxon>
        <taxon>Chlorobiales</taxon>
        <taxon>Candidatus Thermochlorobacteriaceae</taxon>
        <taxon>Candidatus Thermochlorobacter</taxon>
    </lineage>
</organism>
<dbReference type="InterPro" id="IPR037066">
    <property type="entry name" value="Plug_dom_sf"/>
</dbReference>
<comment type="caution">
    <text evidence="10">The sequence shown here is derived from an EMBL/GenBank/DDBJ whole genome shotgun (WGS) entry which is preliminary data.</text>
</comment>
<evidence type="ECO:0000256" key="6">
    <source>
        <dbReference type="ARBA" id="ARBA00023136"/>
    </source>
</evidence>
<dbReference type="Pfam" id="PF13715">
    <property type="entry name" value="CarbopepD_reg_2"/>
    <property type="match status" value="1"/>
</dbReference>
<dbReference type="Gene3D" id="2.40.170.20">
    <property type="entry name" value="TonB-dependent receptor, beta-barrel domain"/>
    <property type="match status" value="1"/>
</dbReference>
<evidence type="ECO:0000256" key="1">
    <source>
        <dbReference type="ARBA" id="ARBA00004571"/>
    </source>
</evidence>
<keyword evidence="5" id="KW-0732">Signal</keyword>
<gene>
    <name evidence="10" type="ORF">D0433_03455</name>
</gene>
<dbReference type="SUPFAM" id="SSF49464">
    <property type="entry name" value="Carboxypeptidase regulatory domain-like"/>
    <property type="match status" value="1"/>
</dbReference>
<evidence type="ECO:0000256" key="8">
    <source>
        <dbReference type="PROSITE-ProRule" id="PRU01360"/>
    </source>
</evidence>
<keyword evidence="7 8" id="KW-0998">Cell outer membrane</keyword>
<comment type="similarity">
    <text evidence="8">Belongs to the TonB-dependent receptor family.</text>
</comment>
<dbReference type="Gene3D" id="2.60.40.1120">
    <property type="entry name" value="Carboxypeptidase-like, regulatory domain"/>
    <property type="match status" value="1"/>
</dbReference>
<dbReference type="PANTHER" id="PTHR30069:SF29">
    <property type="entry name" value="HEMOGLOBIN AND HEMOGLOBIN-HAPTOGLOBIN-BINDING PROTEIN 1-RELATED"/>
    <property type="match status" value="1"/>
</dbReference>
<keyword evidence="3 8" id="KW-1134">Transmembrane beta strand</keyword>
<evidence type="ECO:0000256" key="5">
    <source>
        <dbReference type="ARBA" id="ARBA00022729"/>
    </source>
</evidence>
<dbReference type="PANTHER" id="PTHR30069">
    <property type="entry name" value="TONB-DEPENDENT OUTER MEMBRANE RECEPTOR"/>
    <property type="match status" value="1"/>
</dbReference>
<evidence type="ECO:0000259" key="9">
    <source>
        <dbReference type="Pfam" id="PF07715"/>
    </source>
</evidence>
<dbReference type="InterPro" id="IPR039426">
    <property type="entry name" value="TonB-dep_rcpt-like"/>
</dbReference>
<reference evidence="10 11" key="1">
    <citation type="journal article" date="2011" name="ISME J.">
        <title>Community ecology of hot spring cyanobacterial mats: predominant populations and their functional potential.</title>
        <authorList>
            <person name="Klatt C.G."/>
            <person name="Wood J.M."/>
            <person name="Rusch D.B."/>
            <person name="Bateson M.M."/>
            <person name="Hamamura N."/>
            <person name="Heidelberg J.F."/>
            <person name="Grossman A.R."/>
            <person name="Bhaya D."/>
            <person name="Cohan F.M."/>
            <person name="Kuhl M."/>
            <person name="Bryant D.A."/>
            <person name="Ward D.M."/>
        </authorList>
    </citation>
    <scope>NUCLEOTIDE SEQUENCE [LARGE SCALE GENOMIC DNA]</scope>
    <source>
        <strain evidence="10">OS</strain>
    </source>
</reference>
<name>A0A395M2S2_9BACT</name>
<dbReference type="InterPro" id="IPR008969">
    <property type="entry name" value="CarboxyPept-like_regulatory"/>
</dbReference>
<feature type="domain" description="TonB-dependent receptor plug" evidence="9">
    <location>
        <begin position="144"/>
        <end position="265"/>
    </location>
</feature>
<dbReference type="Proteomes" id="UP000266389">
    <property type="component" value="Unassembled WGS sequence"/>
</dbReference>
<evidence type="ECO:0000256" key="4">
    <source>
        <dbReference type="ARBA" id="ARBA00022692"/>
    </source>
</evidence>
<accession>A0A395M2S2</accession>
<protein>
    <submittedName>
        <fullName evidence="10">SusC/RagA family TonB-linked outer membrane protein</fullName>
    </submittedName>
</protein>
<evidence type="ECO:0000256" key="2">
    <source>
        <dbReference type="ARBA" id="ARBA00022448"/>
    </source>
</evidence>
<dbReference type="InterPro" id="IPR012910">
    <property type="entry name" value="Plug_dom"/>
</dbReference>